<evidence type="ECO:0000256" key="1">
    <source>
        <dbReference type="SAM" id="Coils"/>
    </source>
</evidence>
<organism evidence="5 6">
    <name type="scientific">Purpureocillium lilacinum</name>
    <name type="common">Paecilomyces lilacinus</name>
    <dbReference type="NCBI Taxonomy" id="33203"/>
    <lineage>
        <taxon>Eukaryota</taxon>
        <taxon>Fungi</taxon>
        <taxon>Dikarya</taxon>
        <taxon>Ascomycota</taxon>
        <taxon>Pezizomycotina</taxon>
        <taxon>Sordariomycetes</taxon>
        <taxon>Hypocreomycetidae</taxon>
        <taxon>Hypocreales</taxon>
        <taxon>Ophiocordycipitaceae</taxon>
        <taxon>Purpureocillium</taxon>
    </lineage>
</organism>
<dbReference type="Proteomes" id="UP001287286">
    <property type="component" value="Unassembled WGS sequence"/>
</dbReference>
<accession>A0ABR0C188</accession>
<feature type="transmembrane region" description="Helical" evidence="3">
    <location>
        <begin position="263"/>
        <end position="281"/>
    </location>
</feature>
<dbReference type="Pfam" id="PF00226">
    <property type="entry name" value="DnaJ"/>
    <property type="match status" value="1"/>
</dbReference>
<dbReference type="SMART" id="SM00271">
    <property type="entry name" value="DnaJ"/>
    <property type="match status" value="1"/>
</dbReference>
<dbReference type="EMBL" id="JAWRVI010000018">
    <property type="protein sequence ID" value="KAK4089856.1"/>
    <property type="molecule type" value="Genomic_DNA"/>
</dbReference>
<evidence type="ECO:0000256" key="2">
    <source>
        <dbReference type="SAM" id="MobiDB-lite"/>
    </source>
</evidence>
<feature type="transmembrane region" description="Helical" evidence="3">
    <location>
        <begin position="288"/>
        <end position="305"/>
    </location>
</feature>
<evidence type="ECO:0000313" key="6">
    <source>
        <dbReference type="Proteomes" id="UP001287286"/>
    </source>
</evidence>
<keyword evidence="3" id="KW-0812">Transmembrane</keyword>
<feature type="domain" description="J" evidence="4">
    <location>
        <begin position="168"/>
        <end position="238"/>
    </location>
</feature>
<sequence length="455" mass="50113">MEAVLELPILALTAEPAEASARTPHPAPPLPHPPAAGAWIQAPLPTLNDTLTAAPPGLQPAAPSRILSHCDSLSSGPVQANNHHRWPKPPSTLPLPTSPFLRQGGTQLATSWIQTIYYGLTIRAGDPKPAPGSPRHASHRRVIHILVVAAYLAYTIYEADYELRLASDFYADLGLAPGAPDRDVKTRFRRLAALHHPDKAGSTGGDDGTSSTARFIHLKLASDTLLHAARRFAYERFGPDVVAWQKCVTVRDFVSRGVLSGVLPHYAVAAATIYVLGLLGYMDFGKFYRWLILISLCVFEVHAVTRPSFPRFLTVINALVTRLSVRPPYLPFQFIQLARKLTITTYIALSQIGPLLVEHTQQRQRAAQDDERALQQALQRLEVVTNQLNADTERLMDMEIAPFKGDSEAVGNLQGKMREWLVQNTIRADPMVRDALGTSFRKRRIDAPSGARGNR</sequence>
<keyword evidence="3" id="KW-0472">Membrane</keyword>
<dbReference type="PROSITE" id="PS50076">
    <property type="entry name" value="DNAJ_2"/>
    <property type="match status" value="1"/>
</dbReference>
<reference evidence="5 6" key="1">
    <citation type="journal article" date="2024" name="Microbiol. Resour. Announc.">
        <title>Genome annotations for the ascomycete fungi Trichoderma harzianum, Trichoderma aggressivum, and Purpureocillium lilacinum.</title>
        <authorList>
            <person name="Beijen E.P.W."/>
            <person name="Ohm R.A."/>
        </authorList>
    </citation>
    <scope>NUCLEOTIDE SEQUENCE [LARGE SCALE GENOMIC DNA]</scope>
    <source>
        <strain evidence="5 6">CBS 150709</strain>
    </source>
</reference>
<evidence type="ECO:0000256" key="3">
    <source>
        <dbReference type="SAM" id="Phobius"/>
    </source>
</evidence>
<dbReference type="InterPro" id="IPR050817">
    <property type="entry name" value="DjlA_DnaK_co-chaperone"/>
</dbReference>
<feature type="compositionally biased region" description="Pro residues" evidence="2">
    <location>
        <begin position="25"/>
        <end position="34"/>
    </location>
</feature>
<keyword evidence="3" id="KW-1133">Transmembrane helix</keyword>
<evidence type="ECO:0000313" key="5">
    <source>
        <dbReference type="EMBL" id="KAK4089856.1"/>
    </source>
</evidence>
<feature type="coiled-coil region" evidence="1">
    <location>
        <begin position="367"/>
        <end position="394"/>
    </location>
</feature>
<dbReference type="PANTHER" id="PTHR24074">
    <property type="entry name" value="CO-CHAPERONE PROTEIN DJLA"/>
    <property type="match status" value="1"/>
</dbReference>
<protein>
    <recommendedName>
        <fullName evidence="4">J domain-containing protein</fullName>
    </recommendedName>
</protein>
<gene>
    <name evidence="5" type="ORF">Purlil1_5959</name>
</gene>
<dbReference type="SUPFAM" id="SSF46565">
    <property type="entry name" value="Chaperone J-domain"/>
    <property type="match status" value="1"/>
</dbReference>
<feature type="region of interest" description="Disordered" evidence="2">
    <location>
        <begin position="17"/>
        <end position="40"/>
    </location>
</feature>
<dbReference type="InterPro" id="IPR001623">
    <property type="entry name" value="DnaJ_domain"/>
</dbReference>
<comment type="caution">
    <text evidence="5">The sequence shown here is derived from an EMBL/GenBank/DDBJ whole genome shotgun (WGS) entry which is preliminary data.</text>
</comment>
<evidence type="ECO:0000259" key="4">
    <source>
        <dbReference type="PROSITE" id="PS50076"/>
    </source>
</evidence>
<dbReference type="CDD" id="cd06257">
    <property type="entry name" value="DnaJ"/>
    <property type="match status" value="1"/>
</dbReference>
<name>A0ABR0C188_PURLI</name>
<proteinExistence type="predicted"/>
<keyword evidence="1" id="KW-0175">Coiled coil</keyword>
<dbReference type="InterPro" id="IPR036869">
    <property type="entry name" value="J_dom_sf"/>
</dbReference>
<keyword evidence="6" id="KW-1185">Reference proteome</keyword>
<dbReference type="Gene3D" id="1.10.287.110">
    <property type="entry name" value="DnaJ domain"/>
    <property type="match status" value="1"/>
</dbReference>